<dbReference type="AlphaFoldDB" id="A0A084B920"/>
<evidence type="ECO:0008006" key="5">
    <source>
        <dbReference type="Google" id="ProtNLM"/>
    </source>
</evidence>
<protein>
    <recommendedName>
        <fullName evidence="5">Gfo/Idh/MocA-like oxidoreductase N-terminal domain-containing protein</fullName>
    </recommendedName>
</protein>
<evidence type="ECO:0000259" key="2">
    <source>
        <dbReference type="Pfam" id="PF22685"/>
    </source>
</evidence>
<dbReference type="Gene3D" id="3.30.360.10">
    <property type="entry name" value="Dihydrodipicolinate Reductase, domain 2"/>
    <property type="match status" value="1"/>
</dbReference>
<proteinExistence type="predicted"/>
<dbReference type="InterPro" id="IPR036291">
    <property type="entry name" value="NAD(P)-bd_dom_sf"/>
</dbReference>
<feature type="domain" description="Gal80p-like C-terminal" evidence="2">
    <location>
        <begin position="144"/>
        <end position="293"/>
    </location>
</feature>
<feature type="domain" description="Gfo/Idh/MocA-like oxidoreductase N-terminal" evidence="1">
    <location>
        <begin position="5"/>
        <end position="136"/>
    </location>
</feature>
<dbReference type="GO" id="GO:0000166">
    <property type="term" value="F:nucleotide binding"/>
    <property type="evidence" value="ECO:0007669"/>
    <property type="project" value="InterPro"/>
</dbReference>
<dbReference type="SUPFAM" id="SSF55347">
    <property type="entry name" value="Glyceraldehyde-3-phosphate dehydrogenase-like, C-terminal domain"/>
    <property type="match status" value="1"/>
</dbReference>
<dbReference type="SUPFAM" id="SSF51735">
    <property type="entry name" value="NAD(P)-binding Rossmann-fold domains"/>
    <property type="match status" value="1"/>
</dbReference>
<evidence type="ECO:0000313" key="3">
    <source>
        <dbReference type="EMBL" id="KEY74049.1"/>
    </source>
</evidence>
<name>A0A084B920_STACB</name>
<dbReference type="Proteomes" id="UP000028045">
    <property type="component" value="Unassembled WGS sequence"/>
</dbReference>
<sequence length="378" mass="40486">MAPIRVGLVGLSGKQASSTRLPAWSSVAHLPTYLQSSDFELVAVCNGSVESAQRAITAFQLPSTVKAYGNPEDLACDPSVDLVVVSVGVVGHYALAKPALLKNKQVFVEWPLAASTKQADELTQLARDNNLKTIVGVQARGDPINLKIKEIVDSGKIGRVTSTSVLATTAAVPSDTWLEGLESSLDFEVVGANAYHVVFAHFIDTLTHVLGGFDTQTIQSVFKREVDSIPVPKADGSTVQHSKTVPDSIFVQGSLASGALASIAMRWVHLNEAINGVGVRWIISGTEGELELTTDMAQWQFKSEKTLKLKLRGKEVEEVGVKDDGPAFTKGVPGPGVNTALILDAFAKGDTTRYADFEQAPETHRLLDVILEKSGYKH</sequence>
<dbReference type="EMBL" id="KL647681">
    <property type="protein sequence ID" value="KEY74049.1"/>
    <property type="molecule type" value="Genomic_DNA"/>
</dbReference>
<dbReference type="HOGENOM" id="CLU_023194_25_2_1"/>
<keyword evidence="4" id="KW-1185">Reference proteome</keyword>
<dbReference type="Pfam" id="PF01408">
    <property type="entry name" value="GFO_IDH_MocA"/>
    <property type="match status" value="1"/>
</dbReference>
<gene>
    <name evidence="3" type="ORF">S7711_02638</name>
</gene>
<dbReference type="Pfam" id="PF22685">
    <property type="entry name" value="Gal80p_C-like"/>
    <property type="match status" value="1"/>
</dbReference>
<reference evidence="3 4" key="1">
    <citation type="journal article" date="2014" name="BMC Genomics">
        <title>Comparative genome sequencing reveals chemotype-specific gene clusters in the toxigenic black mold Stachybotrys.</title>
        <authorList>
            <person name="Semeiks J."/>
            <person name="Borek D."/>
            <person name="Otwinowski Z."/>
            <person name="Grishin N.V."/>
        </authorList>
    </citation>
    <scope>NUCLEOTIDE SEQUENCE [LARGE SCALE GENOMIC DNA]</scope>
    <source>
        <strain evidence="4">CBS 109288 / IBT 7711</strain>
    </source>
</reference>
<dbReference type="PANTHER" id="PTHR43708:SF1">
    <property type="entry name" value="GALACTOSE_LACTOSE METABOLISM REGULATORY PROTEIN GAL80"/>
    <property type="match status" value="1"/>
</dbReference>
<evidence type="ECO:0000313" key="4">
    <source>
        <dbReference type="Proteomes" id="UP000028045"/>
    </source>
</evidence>
<dbReference type="Gene3D" id="3.40.50.720">
    <property type="entry name" value="NAD(P)-binding Rossmann-like Domain"/>
    <property type="match status" value="1"/>
</dbReference>
<dbReference type="OrthoDB" id="64915at2759"/>
<dbReference type="InterPro" id="IPR055080">
    <property type="entry name" value="Gal80p-like_C"/>
</dbReference>
<dbReference type="InterPro" id="IPR051317">
    <property type="entry name" value="Gfo/Idh/MocA_oxidoreduct"/>
</dbReference>
<organism evidence="3 4">
    <name type="scientific">Stachybotrys chartarum (strain CBS 109288 / IBT 7711)</name>
    <name type="common">Toxic black mold</name>
    <name type="synonym">Stilbospora chartarum</name>
    <dbReference type="NCBI Taxonomy" id="1280523"/>
    <lineage>
        <taxon>Eukaryota</taxon>
        <taxon>Fungi</taxon>
        <taxon>Dikarya</taxon>
        <taxon>Ascomycota</taxon>
        <taxon>Pezizomycotina</taxon>
        <taxon>Sordariomycetes</taxon>
        <taxon>Hypocreomycetidae</taxon>
        <taxon>Hypocreales</taxon>
        <taxon>Stachybotryaceae</taxon>
        <taxon>Stachybotrys</taxon>
    </lineage>
</organism>
<dbReference type="InterPro" id="IPR000683">
    <property type="entry name" value="Gfo/Idh/MocA-like_OxRdtase_N"/>
</dbReference>
<accession>A0A084B920</accession>
<evidence type="ECO:0000259" key="1">
    <source>
        <dbReference type="Pfam" id="PF01408"/>
    </source>
</evidence>
<dbReference type="PANTHER" id="PTHR43708">
    <property type="entry name" value="CONSERVED EXPRESSED OXIDOREDUCTASE (EUROFUNG)"/>
    <property type="match status" value="1"/>
</dbReference>